<protein>
    <submittedName>
        <fullName evidence="1">Uncharacterized protein</fullName>
    </submittedName>
</protein>
<accession>A0A2M9ZT76</accession>
<dbReference type="AlphaFoldDB" id="A0A2M9ZT76"/>
<sequence>MVVRRHLQIRLDIMNYAQFIQIEDGHQGLIDKFDWLKASGIEDYKRKALDIFNLKKFPKKNDSQLIQQIIPRTPKDFEKKELTKSYYISNSICFIDTINWILSAEFVEQFRVYVPEENKDTIVFNYADLFQHILFEGLYNLARYEAIILKRKPEFTGYKNPIHHSIEMHLFAKQIVFGQSSFHAFRDREPDLAVSIIRQMVEIRLRNAFGIYGLYNRKQDIFEPLPMSLIFDILKKYKDKIDLSIPLEDIIRIYGWANIYLHSGLRNEIWKIILSLRYLDTFMTGKKTQAGSSVDWGIETDQSTIKNIHNDLHKLFNNPKGFWKRLLSFAKKEKFYELVTSNPQVKLNKTNVV</sequence>
<evidence type="ECO:0000313" key="2">
    <source>
        <dbReference type="Proteomes" id="UP000231843"/>
    </source>
</evidence>
<evidence type="ECO:0000313" key="1">
    <source>
        <dbReference type="EMBL" id="PJZ75308.1"/>
    </source>
</evidence>
<gene>
    <name evidence="1" type="ORF">CH365_19490</name>
</gene>
<dbReference type="Proteomes" id="UP000231843">
    <property type="component" value="Unassembled WGS sequence"/>
</dbReference>
<keyword evidence="2" id="KW-1185">Reference proteome</keyword>
<proteinExistence type="predicted"/>
<organism evidence="1 2">
    <name type="scientific">Leptospira neocaledonica</name>
    <dbReference type="NCBI Taxonomy" id="2023192"/>
    <lineage>
        <taxon>Bacteria</taxon>
        <taxon>Pseudomonadati</taxon>
        <taxon>Spirochaetota</taxon>
        <taxon>Spirochaetia</taxon>
        <taxon>Leptospirales</taxon>
        <taxon>Leptospiraceae</taxon>
        <taxon>Leptospira</taxon>
    </lineage>
</organism>
<dbReference type="EMBL" id="NPEA01000016">
    <property type="protein sequence ID" value="PJZ75308.1"/>
    <property type="molecule type" value="Genomic_DNA"/>
</dbReference>
<name>A0A2M9ZT76_9LEPT</name>
<comment type="caution">
    <text evidence="1">The sequence shown here is derived from an EMBL/GenBank/DDBJ whole genome shotgun (WGS) entry which is preliminary data.</text>
</comment>
<reference evidence="1 2" key="1">
    <citation type="submission" date="2017-07" db="EMBL/GenBank/DDBJ databases">
        <title>Leptospira spp. isolated from tropical soils.</title>
        <authorList>
            <person name="Thibeaux R."/>
            <person name="Iraola G."/>
            <person name="Ferres I."/>
            <person name="Bierque E."/>
            <person name="Girault D."/>
            <person name="Soupe-Gilbert M.-E."/>
            <person name="Picardeau M."/>
            <person name="Goarant C."/>
        </authorList>
    </citation>
    <scope>NUCLEOTIDE SEQUENCE [LARGE SCALE GENOMIC DNA]</scope>
    <source>
        <strain evidence="1 2">ES4-C-A1</strain>
    </source>
</reference>